<dbReference type="SUPFAM" id="SSF56219">
    <property type="entry name" value="DNase I-like"/>
    <property type="match status" value="1"/>
</dbReference>
<organism evidence="1 2">
    <name type="scientific">Mycena albidolilacea</name>
    <dbReference type="NCBI Taxonomy" id="1033008"/>
    <lineage>
        <taxon>Eukaryota</taxon>
        <taxon>Fungi</taxon>
        <taxon>Dikarya</taxon>
        <taxon>Basidiomycota</taxon>
        <taxon>Agaricomycotina</taxon>
        <taxon>Agaricomycetes</taxon>
        <taxon>Agaricomycetidae</taxon>
        <taxon>Agaricales</taxon>
        <taxon>Marasmiineae</taxon>
        <taxon>Mycenaceae</taxon>
        <taxon>Mycena</taxon>
    </lineage>
</organism>
<keyword evidence="2" id="KW-1185">Reference proteome</keyword>
<evidence type="ECO:0000313" key="2">
    <source>
        <dbReference type="Proteomes" id="UP001218218"/>
    </source>
</evidence>
<proteinExistence type="predicted"/>
<evidence type="ECO:0008006" key="3">
    <source>
        <dbReference type="Google" id="ProtNLM"/>
    </source>
</evidence>
<protein>
    <recommendedName>
        <fullName evidence="3">Endonuclease/exonuclease/phosphatase domain-containing protein</fullName>
    </recommendedName>
</protein>
<dbReference type="Gene3D" id="3.60.10.10">
    <property type="entry name" value="Endonuclease/exonuclease/phosphatase"/>
    <property type="match status" value="1"/>
</dbReference>
<comment type="caution">
    <text evidence="1">The sequence shown here is derived from an EMBL/GenBank/DDBJ whole genome shotgun (WGS) entry which is preliminary data.</text>
</comment>
<accession>A0AAD7EVH1</accession>
<dbReference type="InterPro" id="IPR036691">
    <property type="entry name" value="Endo/exonu/phosph_ase_sf"/>
</dbReference>
<name>A0AAD7EVH1_9AGAR</name>
<gene>
    <name evidence="1" type="ORF">DFH08DRAFT_995227</name>
</gene>
<dbReference type="EMBL" id="JARIHO010000014">
    <property type="protein sequence ID" value="KAJ7350589.1"/>
    <property type="molecule type" value="Genomic_DNA"/>
</dbReference>
<evidence type="ECO:0000313" key="1">
    <source>
        <dbReference type="EMBL" id="KAJ7350589.1"/>
    </source>
</evidence>
<dbReference type="AlphaFoldDB" id="A0AAD7EVH1"/>
<dbReference type="Proteomes" id="UP001218218">
    <property type="component" value="Unassembled WGS sequence"/>
</dbReference>
<reference evidence="1" key="1">
    <citation type="submission" date="2023-03" db="EMBL/GenBank/DDBJ databases">
        <title>Massive genome expansion in bonnet fungi (Mycena s.s.) driven by repeated elements and novel gene families across ecological guilds.</title>
        <authorList>
            <consortium name="Lawrence Berkeley National Laboratory"/>
            <person name="Harder C.B."/>
            <person name="Miyauchi S."/>
            <person name="Viragh M."/>
            <person name="Kuo A."/>
            <person name="Thoen E."/>
            <person name="Andreopoulos B."/>
            <person name="Lu D."/>
            <person name="Skrede I."/>
            <person name="Drula E."/>
            <person name="Henrissat B."/>
            <person name="Morin E."/>
            <person name="Kohler A."/>
            <person name="Barry K."/>
            <person name="LaButti K."/>
            <person name="Morin E."/>
            <person name="Salamov A."/>
            <person name="Lipzen A."/>
            <person name="Mereny Z."/>
            <person name="Hegedus B."/>
            <person name="Baldrian P."/>
            <person name="Stursova M."/>
            <person name="Weitz H."/>
            <person name="Taylor A."/>
            <person name="Grigoriev I.V."/>
            <person name="Nagy L.G."/>
            <person name="Martin F."/>
            <person name="Kauserud H."/>
        </authorList>
    </citation>
    <scope>NUCLEOTIDE SEQUENCE</scope>
    <source>
        <strain evidence="1">CBHHK002</strain>
    </source>
</reference>
<sequence length="324" mass="36017">MKDVHYIAFISLAARSPIPDTETLSGASTMIDVRSKKLNLTLDKQLFESDHHPRICHPNHPRPRRPINSPINHARSEKGHWLPGTIPSASTLVHSTYELYLLTWNVDFAVPLVVRRFQTALSHLEKLVSPHLTSPPPPPTIILLQEVHTSCFKTVLTNTFICEFAQITNLLSARSYSTLTLVPNSLAFLVFSASRVPFTETRMQRDCIVVRRPRHSAAPDGWGAESEKHYRQYSLGVLERVRGQGRPKQLEVILRPLTTSEVDAGLVAGDMNAISPSDRNLPEEVGLSDAWLTGTAQPTECGTKNVDEAGLGKAEGHTWGYQPK</sequence>